<keyword evidence="2" id="KW-1185">Reference proteome</keyword>
<organism evidence="1 2">
    <name type="scientific">Ogataea polymorpha</name>
    <dbReference type="NCBI Taxonomy" id="460523"/>
    <lineage>
        <taxon>Eukaryota</taxon>
        <taxon>Fungi</taxon>
        <taxon>Dikarya</taxon>
        <taxon>Ascomycota</taxon>
        <taxon>Saccharomycotina</taxon>
        <taxon>Pichiomycetes</taxon>
        <taxon>Pichiales</taxon>
        <taxon>Pichiaceae</taxon>
        <taxon>Ogataea</taxon>
    </lineage>
</organism>
<dbReference type="AlphaFoldDB" id="A0A9P8PML3"/>
<comment type="caution">
    <text evidence="1">The sequence shown here is derived from an EMBL/GenBank/DDBJ whole genome shotgun (WGS) entry which is preliminary data.</text>
</comment>
<sequence>MNASIDCLSLLFNEIKSRVEVAFLDDFHVVLGHRGLVQIVVFNLKAVRIVHCGHVFKKGFDYRLVVEVVLVKVAHGDYA</sequence>
<protein>
    <submittedName>
        <fullName evidence="1">Uncharacterized protein</fullName>
    </submittedName>
</protein>
<evidence type="ECO:0000313" key="1">
    <source>
        <dbReference type="EMBL" id="KAH3673994.1"/>
    </source>
</evidence>
<reference evidence="1" key="1">
    <citation type="journal article" date="2021" name="Open Biol.">
        <title>Shared evolutionary footprints suggest mitochondrial oxidative damage underlies multiple complex I losses in fungi.</title>
        <authorList>
            <person name="Schikora-Tamarit M.A."/>
            <person name="Marcet-Houben M."/>
            <person name="Nosek J."/>
            <person name="Gabaldon T."/>
        </authorList>
    </citation>
    <scope>NUCLEOTIDE SEQUENCE</scope>
    <source>
        <strain evidence="1">NCAIM Y.01608</strain>
    </source>
</reference>
<evidence type="ECO:0000313" key="2">
    <source>
        <dbReference type="Proteomes" id="UP000788993"/>
    </source>
</evidence>
<dbReference type="Proteomes" id="UP000788993">
    <property type="component" value="Unassembled WGS sequence"/>
</dbReference>
<accession>A0A9P8PML3</accession>
<name>A0A9P8PML3_9ASCO</name>
<gene>
    <name evidence="1" type="ORF">OGATHE_001974</name>
</gene>
<reference evidence="1" key="2">
    <citation type="submission" date="2021-01" db="EMBL/GenBank/DDBJ databases">
        <authorList>
            <person name="Schikora-Tamarit M.A."/>
        </authorList>
    </citation>
    <scope>NUCLEOTIDE SEQUENCE</scope>
    <source>
        <strain evidence="1">NCAIM Y.01608</strain>
    </source>
</reference>
<proteinExistence type="predicted"/>
<dbReference type="EMBL" id="JAEUBD010000526">
    <property type="protein sequence ID" value="KAH3673994.1"/>
    <property type="molecule type" value="Genomic_DNA"/>
</dbReference>